<dbReference type="InterPro" id="IPR036770">
    <property type="entry name" value="Ankyrin_rpt-contain_sf"/>
</dbReference>
<name>S9QQT5_CYSF2</name>
<dbReference type="PANTHER" id="PTHR24171">
    <property type="entry name" value="ANKYRIN REPEAT DOMAIN-CONTAINING PROTEIN 39-RELATED"/>
    <property type="match status" value="1"/>
</dbReference>
<proteinExistence type="predicted"/>
<protein>
    <submittedName>
        <fullName evidence="5">Uncharacterized protein</fullName>
    </submittedName>
</protein>
<dbReference type="GO" id="GO:0085020">
    <property type="term" value="P:protein K6-linked ubiquitination"/>
    <property type="evidence" value="ECO:0007669"/>
    <property type="project" value="TreeGrafter"/>
</dbReference>
<dbReference type="Pfam" id="PF12796">
    <property type="entry name" value="Ank_2"/>
    <property type="match status" value="1"/>
</dbReference>
<keyword evidence="2 3" id="KW-0040">ANK repeat</keyword>
<gene>
    <name evidence="5" type="ORF">D187_006032</name>
</gene>
<accession>S9QQT5</accession>
<dbReference type="PROSITE" id="PS50088">
    <property type="entry name" value="ANK_REPEAT"/>
    <property type="match status" value="3"/>
</dbReference>
<dbReference type="SMART" id="SM00248">
    <property type="entry name" value="ANK"/>
    <property type="match status" value="4"/>
</dbReference>
<feature type="region of interest" description="Disordered" evidence="4">
    <location>
        <begin position="1"/>
        <end position="22"/>
    </location>
</feature>
<dbReference type="AlphaFoldDB" id="S9QQT5"/>
<evidence type="ECO:0000256" key="1">
    <source>
        <dbReference type="ARBA" id="ARBA00022737"/>
    </source>
</evidence>
<dbReference type="GO" id="GO:0004842">
    <property type="term" value="F:ubiquitin-protein transferase activity"/>
    <property type="evidence" value="ECO:0007669"/>
    <property type="project" value="TreeGrafter"/>
</dbReference>
<dbReference type="Gene3D" id="1.25.40.20">
    <property type="entry name" value="Ankyrin repeat-containing domain"/>
    <property type="match status" value="1"/>
</dbReference>
<dbReference type="eggNOG" id="COG0666">
    <property type="taxonomic scope" value="Bacteria"/>
</dbReference>
<keyword evidence="6" id="KW-1185">Reference proteome</keyword>
<organism evidence="5 6">
    <name type="scientific">Cystobacter fuscus (strain ATCC 25194 / DSM 2262 / NBRC 100088 / M29)</name>
    <dbReference type="NCBI Taxonomy" id="1242864"/>
    <lineage>
        <taxon>Bacteria</taxon>
        <taxon>Pseudomonadati</taxon>
        <taxon>Myxococcota</taxon>
        <taxon>Myxococcia</taxon>
        <taxon>Myxococcales</taxon>
        <taxon>Cystobacterineae</taxon>
        <taxon>Archangiaceae</taxon>
        <taxon>Cystobacter</taxon>
    </lineage>
</organism>
<keyword evidence="1" id="KW-0677">Repeat</keyword>
<feature type="repeat" description="ANK" evidence="3">
    <location>
        <begin position="308"/>
        <end position="340"/>
    </location>
</feature>
<sequence length="700" mass="75340">MLDDPSQPCAPKHSSHWSAASSTIPCTRSHSVAGSRVMSRTQTPKKVDVAALMRKVDRLLDESPPELDEAIPLLRQVVAAEPDHLRALHSLNWALDPARRGEPHRWERELKAEHWRIRDHLLALTRGTKPGGKLTDAQRARSLALSQWAEEVVRGHPTPAQLDQVESALDEAHHLRDLVDHARARRGLEAWRLLTGKKPEKGYQELLARVEESPGLRAFDVEGDDDPLNFQGLEGAFSDGDFLAWLREQKPAARPKGQKGKALDEGFLLAAGLDAAPHFGPGFVSGGRVGRVLALRALGANLEARDSDKRGALHLAAMVDDAALVRELLRLGLSPLVTDNTRATALHAAAEHDGVSCISLLARGGVPVDALDSDGRSALFNARRPEVARALIDAGADPNAGKGWTPLHQHARFTARGPVIEVLLQAGADTTRESSDGRTPAQEALDEKNPHLAQLMGAKAPSGKGGHLDVRPLLDALGRQRKVLLEAWYFEDEDVESVERVLKSLVLGGATSWDQAAAALQGARPWVAMAVVELARAVLPPEKKAPSFSKAPRFVRGDLTVQGDVDLDGPLLVTGNLKVEGVLRNAGPEGLLVVGGSLRATGVDTSGEVVVGEDVEAQVVWGHGNDHSLRVGRALKAEVVIEDDHDVQARVKARHHFESGGFDSSDAALGKVFARGAFSSDGLDRDKLFNLLRKGRSALA</sequence>
<dbReference type="SUPFAM" id="SSF48403">
    <property type="entry name" value="Ankyrin repeat"/>
    <property type="match status" value="1"/>
</dbReference>
<dbReference type="InterPro" id="IPR002110">
    <property type="entry name" value="Ankyrin_rpt"/>
</dbReference>
<evidence type="ECO:0000256" key="4">
    <source>
        <dbReference type="SAM" id="MobiDB-lite"/>
    </source>
</evidence>
<reference evidence="5" key="1">
    <citation type="submission" date="2013-05" db="EMBL/GenBank/DDBJ databases">
        <title>Genome assembly of Cystobacter fuscus DSM 2262.</title>
        <authorList>
            <person name="Sharma G."/>
            <person name="Khatri I."/>
            <person name="Kaur C."/>
            <person name="Mayilraj S."/>
            <person name="Subramanian S."/>
        </authorList>
    </citation>
    <scope>NUCLEOTIDE SEQUENCE [LARGE SCALE GENOMIC DNA]</scope>
    <source>
        <strain evidence="5">DSM 2262</strain>
    </source>
</reference>
<dbReference type="Proteomes" id="UP000011682">
    <property type="component" value="Unassembled WGS sequence"/>
</dbReference>
<feature type="repeat" description="ANK" evidence="3">
    <location>
        <begin position="402"/>
        <end position="435"/>
    </location>
</feature>
<evidence type="ECO:0000313" key="6">
    <source>
        <dbReference type="Proteomes" id="UP000011682"/>
    </source>
</evidence>
<dbReference type="EMBL" id="ANAH02000005">
    <property type="protein sequence ID" value="EPX63624.1"/>
    <property type="molecule type" value="Genomic_DNA"/>
</dbReference>
<feature type="repeat" description="ANK" evidence="3">
    <location>
        <begin position="341"/>
        <end position="373"/>
    </location>
</feature>
<evidence type="ECO:0000256" key="3">
    <source>
        <dbReference type="PROSITE-ProRule" id="PRU00023"/>
    </source>
</evidence>
<comment type="caution">
    <text evidence="5">The sequence shown here is derived from an EMBL/GenBank/DDBJ whole genome shotgun (WGS) entry which is preliminary data.</text>
</comment>
<evidence type="ECO:0000256" key="2">
    <source>
        <dbReference type="ARBA" id="ARBA00023043"/>
    </source>
</evidence>
<dbReference type="PROSITE" id="PS50297">
    <property type="entry name" value="ANK_REP_REGION"/>
    <property type="match status" value="1"/>
</dbReference>
<evidence type="ECO:0000313" key="5">
    <source>
        <dbReference type="EMBL" id="EPX63624.1"/>
    </source>
</evidence>
<dbReference type="PANTHER" id="PTHR24171:SF8">
    <property type="entry name" value="BRCA1-ASSOCIATED RING DOMAIN PROTEIN 1"/>
    <property type="match status" value="1"/>
</dbReference>